<evidence type="ECO:0000313" key="12">
    <source>
        <dbReference type="Proteomes" id="UP001597389"/>
    </source>
</evidence>
<evidence type="ECO:0000256" key="1">
    <source>
        <dbReference type="ARBA" id="ARBA00004429"/>
    </source>
</evidence>
<dbReference type="SUPFAM" id="SSF82714">
    <property type="entry name" value="Multidrug efflux transporter AcrB TolC docking domain, DN and DC subdomains"/>
    <property type="match status" value="2"/>
</dbReference>
<dbReference type="PANTHER" id="PTHR32063:SF11">
    <property type="entry name" value="CATION OR DRUG EFFLUX SYSTEM PROTEIN"/>
    <property type="match status" value="1"/>
</dbReference>
<feature type="transmembrane region" description="Helical" evidence="9">
    <location>
        <begin position="471"/>
        <end position="498"/>
    </location>
</feature>
<organism evidence="11 12">
    <name type="scientific">Rubritalea tangerina</name>
    <dbReference type="NCBI Taxonomy" id="430798"/>
    <lineage>
        <taxon>Bacteria</taxon>
        <taxon>Pseudomonadati</taxon>
        <taxon>Verrucomicrobiota</taxon>
        <taxon>Verrucomicrobiia</taxon>
        <taxon>Verrucomicrobiales</taxon>
        <taxon>Rubritaleaceae</taxon>
        <taxon>Rubritalea</taxon>
    </lineage>
</organism>
<protein>
    <submittedName>
        <fullName evidence="11">Efflux RND transporter permease subunit</fullName>
    </submittedName>
</protein>
<comment type="caution">
    <text evidence="11">The sequence shown here is derived from an EMBL/GenBank/DDBJ whole genome shotgun (WGS) entry which is preliminary data.</text>
</comment>
<dbReference type="EMBL" id="JBHUJB010000051">
    <property type="protein sequence ID" value="MFD2159799.1"/>
    <property type="molecule type" value="Genomic_DNA"/>
</dbReference>
<dbReference type="Gene3D" id="1.20.1640.10">
    <property type="entry name" value="Multidrug efflux transporter AcrB transmembrane domain"/>
    <property type="match status" value="2"/>
</dbReference>
<feature type="transmembrane region" description="Helical" evidence="9">
    <location>
        <begin position="921"/>
        <end position="941"/>
    </location>
</feature>
<keyword evidence="3" id="KW-0813">Transport</keyword>
<dbReference type="Gene3D" id="3.30.2090.10">
    <property type="entry name" value="Multidrug efflux transporter AcrB TolC docking domain, DN and DC subdomains"/>
    <property type="match status" value="2"/>
</dbReference>
<evidence type="ECO:0000256" key="8">
    <source>
        <dbReference type="ARBA" id="ARBA00023136"/>
    </source>
</evidence>
<evidence type="ECO:0000256" key="7">
    <source>
        <dbReference type="ARBA" id="ARBA00022989"/>
    </source>
</evidence>
<dbReference type="Gene3D" id="3.30.70.1440">
    <property type="entry name" value="Multidrug efflux transporter AcrB pore domain"/>
    <property type="match status" value="1"/>
</dbReference>
<evidence type="ECO:0000256" key="5">
    <source>
        <dbReference type="ARBA" id="ARBA00022519"/>
    </source>
</evidence>
<feature type="transmembrane region" description="Helical" evidence="9">
    <location>
        <begin position="439"/>
        <end position="459"/>
    </location>
</feature>
<evidence type="ECO:0000259" key="10">
    <source>
        <dbReference type="PROSITE" id="PS50156"/>
    </source>
</evidence>
<feature type="transmembrane region" description="Helical" evidence="9">
    <location>
        <begin position="395"/>
        <end position="419"/>
    </location>
</feature>
<keyword evidence="5" id="KW-0997">Cell inner membrane</keyword>
<keyword evidence="8 9" id="KW-0472">Membrane</keyword>
<feature type="transmembrane region" description="Helical" evidence="9">
    <location>
        <begin position="969"/>
        <end position="991"/>
    </location>
</feature>
<feature type="transmembrane region" description="Helical" evidence="9">
    <location>
        <begin position="368"/>
        <end position="389"/>
    </location>
</feature>
<feature type="transmembrane region" description="Helical" evidence="9">
    <location>
        <begin position="533"/>
        <end position="552"/>
    </location>
</feature>
<feature type="transmembrane region" description="Helical" evidence="9">
    <location>
        <begin position="342"/>
        <end position="361"/>
    </location>
</feature>
<evidence type="ECO:0000256" key="3">
    <source>
        <dbReference type="ARBA" id="ARBA00022448"/>
    </source>
</evidence>
<evidence type="ECO:0000256" key="4">
    <source>
        <dbReference type="ARBA" id="ARBA00022475"/>
    </source>
</evidence>
<dbReference type="InterPro" id="IPR000731">
    <property type="entry name" value="SSD"/>
</dbReference>
<sequence>MFSKFFIDRPVFASVVSIVIVVLGAVALIGLPVARYPDLAPPTITVSATYAGADASTVSDTVAATIEKEVNGVEGMIYMSSVCANDGSMTLTVTFESGVDLDIANVLVQNRVSIAQARLPEEVKRTGVTVKKRSTDTVLYVGLTSPDGDYDDAYLSNYANLQIRDEIARVNGVGDVTVYGTGEFSMRVWLQPDQLRARNLAASDIVNAIREQNIQVAAGKVGGAPAPPGTANEFVLSTQGRLEEVSEFADIVVATGENGSPVRLGDVARVELGSNAYNFSSRLNGKPAATLAIFQIPGSNVMEVAAGVKDKLAELKRSFPKGVDYTVIYDSTDVIAASVKEVVTTLIATLILVVLTVYIFLQNLRATLIPAITIPVSLIGTFFVLKLLGFSLNQLTLFGLVLVIGIVVDDAIIVVENTFVHLSKGLKGRAAATEAMREVSGPVVATTLVLLSVFVPMTMMEGITGTMFKQFAVTISVATVFSSICALTLSPALCGILLKQNPKEPKGFFKLFNTTLEKTNSGYVAIVRKALRLVALGLILFVGTVVLAAMGLGKLPTGFVPQEDEGYCMVNLQLPDGATNARTAKVMEQVEAVAKSIPGVEHALAINGYSIVDGAVASNTGFCIVTFDNWEERKEPGLHQQDIIMQLNRKLAGIQQAAAFAFPMPSLPGVGMSGGFTYMLQDKGGAGLDQLQVVSNTISEHGNSQQGLNQVRSTFRASVPQFYIDIDREAVKRTGTSMTAVFDTLQIYLGSSYINDFTKFGRVFRVTAQADAPFRGEPEDIMRLNVRGADGQMIPLGSICKLTEILGPQTITRFNMYPSVKVMGNPAPGFSSGQAMAIMEDMSDQELPPSMGYSWSELSYQEKQASGGMMAIFGFSILMVYLVLAAQYESWTLPISVCLAVPVAILGLVAGVMLRGMDNNVYTQIGIVLLIGLSAKTAILITEFASEKHKEGLNVFDAACEAVKLRFRAVLMTALSFVLGVIPLVIASGAGAASRQILGTAVLGGMLAATILGMAVVPMLFYVVQSLTERVSNKKSDTPEDTQEA</sequence>
<feature type="transmembrane region" description="Helical" evidence="9">
    <location>
        <begin position="865"/>
        <end position="884"/>
    </location>
</feature>
<name>A0ABW4ZCQ5_9BACT</name>
<comment type="similarity">
    <text evidence="2">Belongs to the resistance-nodulation-cell division (RND) (TC 2.A.6) family.</text>
</comment>
<dbReference type="Pfam" id="PF00873">
    <property type="entry name" value="ACR_tran"/>
    <property type="match status" value="1"/>
</dbReference>
<feature type="transmembrane region" description="Helical" evidence="9">
    <location>
        <begin position="12"/>
        <end position="34"/>
    </location>
</feature>
<dbReference type="SUPFAM" id="SSF82866">
    <property type="entry name" value="Multidrug efflux transporter AcrB transmembrane domain"/>
    <property type="match status" value="2"/>
</dbReference>
<dbReference type="PANTHER" id="PTHR32063">
    <property type="match status" value="1"/>
</dbReference>
<dbReference type="NCBIfam" id="TIGR00915">
    <property type="entry name" value="2A0602"/>
    <property type="match status" value="1"/>
</dbReference>
<dbReference type="Gene3D" id="3.30.70.1320">
    <property type="entry name" value="Multidrug efflux transporter AcrB pore domain like"/>
    <property type="match status" value="1"/>
</dbReference>
<feature type="domain" description="SSD" evidence="10">
    <location>
        <begin position="333"/>
        <end position="496"/>
    </location>
</feature>
<dbReference type="Gene3D" id="3.30.70.1430">
    <property type="entry name" value="Multidrug efflux transporter AcrB pore domain"/>
    <property type="match status" value="2"/>
</dbReference>
<keyword evidence="12" id="KW-1185">Reference proteome</keyword>
<evidence type="ECO:0000313" key="11">
    <source>
        <dbReference type="EMBL" id="MFD2159799.1"/>
    </source>
</evidence>
<reference evidence="12" key="1">
    <citation type="journal article" date="2019" name="Int. J. Syst. Evol. Microbiol.">
        <title>The Global Catalogue of Microorganisms (GCM) 10K type strain sequencing project: providing services to taxonomists for standard genome sequencing and annotation.</title>
        <authorList>
            <consortium name="The Broad Institute Genomics Platform"/>
            <consortium name="The Broad Institute Genome Sequencing Center for Infectious Disease"/>
            <person name="Wu L."/>
            <person name="Ma J."/>
        </authorList>
    </citation>
    <scope>NUCLEOTIDE SEQUENCE [LARGE SCALE GENOMIC DNA]</scope>
    <source>
        <strain evidence="12">CCUG 57942</strain>
    </source>
</reference>
<keyword evidence="6 9" id="KW-0812">Transmembrane</keyword>
<dbReference type="RefSeq" id="WP_377089618.1">
    <property type="nucleotide sequence ID" value="NZ_JBHSJL010000014.1"/>
</dbReference>
<keyword evidence="7 9" id="KW-1133">Transmembrane helix</keyword>
<gene>
    <name evidence="11" type="ORF">ACFSW8_12890</name>
</gene>
<evidence type="ECO:0000256" key="2">
    <source>
        <dbReference type="ARBA" id="ARBA00010942"/>
    </source>
</evidence>
<feature type="transmembrane region" description="Helical" evidence="9">
    <location>
        <begin position="891"/>
        <end position="915"/>
    </location>
</feature>
<dbReference type="PRINTS" id="PR00702">
    <property type="entry name" value="ACRIFLAVINRP"/>
</dbReference>
<dbReference type="SUPFAM" id="SSF82693">
    <property type="entry name" value="Multidrug efflux transporter AcrB pore domain, PN1, PN2, PC1 and PC2 subdomains"/>
    <property type="match status" value="4"/>
</dbReference>
<comment type="subcellular location">
    <subcellularLocation>
        <location evidence="1">Cell inner membrane</location>
        <topology evidence="1">Multi-pass membrane protein</topology>
    </subcellularLocation>
</comment>
<accession>A0ABW4ZCQ5</accession>
<proteinExistence type="inferred from homology"/>
<feature type="transmembrane region" description="Helical" evidence="9">
    <location>
        <begin position="997"/>
        <end position="1024"/>
    </location>
</feature>
<dbReference type="InterPro" id="IPR004764">
    <property type="entry name" value="MdtF-like"/>
</dbReference>
<keyword evidence="4" id="KW-1003">Cell membrane</keyword>
<dbReference type="InterPro" id="IPR027463">
    <property type="entry name" value="AcrB_DN_DC_subdom"/>
</dbReference>
<dbReference type="Proteomes" id="UP001597389">
    <property type="component" value="Unassembled WGS sequence"/>
</dbReference>
<evidence type="ECO:0000256" key="9">
    <source>
        <dbReference type="SAM" id="Phobius"/>
    </source>
</evidence>
<dbReference type="InterPro" id="IPR001036">
    <property type="entry name" value="Acrflvin-R"/>
</dbReference>
<evidence type="ECO:0000256" key="6">
    <source>
        <dbReference type="ARBA" id="ARBA00022692"/>
    </source>
</evidence>
<dbReference type="NCBIfam" id="NF000282">
    <property type="entry name" value="RND_permease_1"/>
    <property type="match status" value="1"/>
</dbReference>
<dbReference type="PROSITE" id="PS50156">
    <property type="entry name" value="SSD"/>
    <property type="match status" value="1"/>
</dbReference>